<dbReference type="InterPro" id="IPR004732">
    <property type="entry name" value="Transaldolase_2"/>
</dbReference>
<dbReference type="GO" id="GO:0005975">
    <property type="term" value="P:carbohydrate metabolic process"/>
    <property type="evidence" value="ECO:0007669"/>
    <property type="project" value="InterPro"/>
</dbReference>
<proteinExistence type="inferred from homology"/>
<dbReference type="SUPFAM" id="SSF51569">
    <property type="entry name" value="Aldolase"/>
    <property type="match status" value="1"/>
</dbReference>
<dbReference type="UniPathway" id="UPA00115">
    <property type="reaction ID" value="UER00414"/>
</dbReference>
<keyword evidence="3 4" id="KW-0704">Schiff base</keyword>
<keyword evidence="4" id="KW-0570">Pentose shunt</keyword>
<dbReference type="HAMAP" id="MF_00493">
    <property type="entry name" value="Transaldolase_2"/>
    <property type="match status" value="1"/>
</dbReference>
<comment type="subcellular location">
    <subcellularLocation>
        <location evidence="4">Cytoplasm</location>
    </subcellularLocation>
</comment>
<evidence type="ECO:0000256" key="1">
    <source>
        <dbReference type="ARBA" id="ARBA00003518"/>
    </source>
</evidence>
<organism evidence="5 6">
    <name type="scientific">Streptomyces venezuelae</name>
    <dbReference type="NCBI Taxonomy" id="54571"/>
    <lineage>
        <taxon>Bacteria</taxon>
        <taxon>Bacillati</taxon>
        <taxon>Actinomycetota</taxon>
        <taxon>Actinomycetes</taxon>
        <taxon>Kitasatosporales</taxon>
        <taxon>Streptomycetaceae</taxon>
        <taxon>Streptomyces</taxon>
    </lineage>
</organism>
<comment type="similarity">
    <text evidence="2 4">Belongs to the transaldolase family. Type 2 subfamily.</text>
</comment>
<dbReference type="EC" id="2.2.1.2" evidence="4"/>
<comment type="catalytic activity">
    <reaction evidence="4">
        <text>D-sedoheptulose 7-phosphate + D-glyceraldehyde 3-phosphate = D-erythrose 4-phosphate + beta-D-fructose 6-phosphate</text>
        <dbReference type="Rhea" id="RHEA:17053"/>
        <dbReference type="ChEBI" id="CHEBI:16897"/>
        <dbReference type="ChEBI" id="CHEBI:57483"/>
        <dbReference type="ChEBI" id="CHEBI:57634"/>
        <dbReference type="ChEBI" id="CHEBI:59776"/>
        <dbReference type="EC" id="2.2.1.2"/>
    </reaction>
</comment>
<evidence type="ECO:0000313" key="5">
    <source>
        <dbReference type="EMBL" id="QES48318.1"/>
    </source>
</evidence>
<comment type="pathway">
    <text evidence="4">Carbohydrate degradation; pentose phosphate pathway; D-glyceraldehyde 3-phosphate and beta-D-fructose 6-phosphate from D-ribose 5-phosphate and D-xylulose 5-phosphate (non-oxidative stage): step 2/3.</text>
</comment>
<dbReference type="Pfam" id="PF00923">
    <property type="entry name" value="TAL_FSA"/>
    <property type="match status" value="1"/>
</dbReference>
<evidence type="ECO:0000313" key="6">
    <source>
        <dbReference type="Proteomes" id="UP000325211"/>
    </source>
</evidence>
<dbReference type="AlphaFoldDB" id="A0A5P2D2Q2"/>
<dbReference type="Gene3D" id="3.20.20.70">
    <property type="entry name" value="Aldolase class I"/>
    <property type="match status" value="1"/>
</dbReference>
<comment type="function">
    <text evidence="1 4">Transaldolase is important for the balance of metabolites in the pentose-phosphate pathway.</text>
</comment>
<gene>
    <name evidence="4" type="primary">tal</name>
    <name evidence="5" type="ORF">DEJ50_11290</name>
</gene>
<keyword evidence="4" id="KW-0963">Cytoplasm</keyword>
<dbReference type="GO" id="GO:0005737">
    <property type="term" value="C:cytoplasm"/>
    <property type="evidence" value="ECO:0007669"/>
    <property type="project" value="UniProtKB-SubCell"/>
</dbReference>
<dbReference type="GO" id="GO:0004801">
    <property type="term" value="F:transaldolase activity"/>
    <property type="evidence" value="ECO:0007669"/>
    <property type="project" value="UniProtKB-UniRule"/>
</dbReference>
<comment type="caution">
    <text evidence="4">Lacks conserved residue(s) required for the propagation of feature annotation.</text>
</comment>
<keyword evidence="4" id="KW-0808">Transferase</keyword>
<accession>A0A5P2D2Q2</accession>
<evidence type="ECO:0000256" key="3">
    <source>
        <dbReference type="ARBA" id="ARBA00023270"/>
    </source>
</evidence>
<name>A0A5P2D2Q2_STRVZ</name>
<dbReference type="EMBL" id="CP029190">
    <property type="protein sequence ID" value="QES48318.1"/>
    <property type="molecule type" value="Genomic_DNA"/>
</dbReference>
<dbReference type="Proteomes" id="UP000325211">
    <property type="component" value="Chromosome"/>
</dbReference>
<dbReference type="InterPro" id="IPR013785">
    <property type="entry name" value="Aldolase_TIM"/>
</dbReference>
<evidence type="ECO:0000256" key="4">
    <source>
        <dbReference type="HAMAP-Rule" id="MF_00493"/>
    </source>
</evidence>
<dbReference type="GO" id="GO:0006098">
    <property type="term" value="P:pentose-phosphate shunt"/>
    <property type="evidence" value="ECO:0007669"/>
    <property type="project" value="UniProtKB-UniRule"/>
</dbReference>
<protein>
    <recommendedName>
        <fullName evidence="4">Transaldolase</fullName>
        <ecNumber evidence="4">2.2.1.2</ecNumber>
    </recommendedName>
</protein>
<dbReference type="InterPro" id="IPR001585">
    <property type="entry name" value="TAL/FSA"/>
</dbReference>
<dbReference type="OrthoDB" id="4334764at2"/>
<sequence length="372" mass="39149">MDLRTRMTSNPARQLAAEGVSLWLDGVNRRQVSSGVLDRLVRELGVTGATFSFGGLTGPVHGSAYRDRLADLAAFGAGPEEAARVLAADDLRAVCDALDPVWRTGRGTEGLVCAGVGQTLDPAAAVAEARWLHWIVDRPNLLVQFPADRVGLAALSRCLAEGIGAAAGPVFTDRGYREVLTAWFDGLEAALAAGRPLDGLSSAIRVPVGAVDAEVLAALPAGTRPDGVAQAVCRQAGIAVARLAFTVHERLFEDPRWPRLARAGAVPPRLALALDGASVPASVGGLVAAGTVHVLTEDGLERLAEATLLMEGDTLSGRHLSARDDLDRIEELGVRWPELVRSMEAAAPPRQYWEWRALVAAVGRALAGPEGR</sequence>
<evidence type="ECO:0000256" key="2">
    <source>
        <dbReference type="ARBA" id="ARBA00008426"/>
    </source>
</evidence>
<reference evidence="5 6" key="1">
    <citation type="submission" date="2018-05" db="EMBL/GenBank/DDBJ databases">
        <title>Streptomyces venezuelae.</title>
        <authorList>
            <person name="Kim W."/>
            <person name="Lee N."/>
            <person name="Cho B.-K."/>
        </authorList>
    </citation>
    <scope>NUCLEOTIDE SEQUENCE [LARGE SCALE GENOMIC DNA]</scope>
    <source>
        <strain evidence="5 6">ATCC 21782</strain>
    </source>
</reference>